<dbReference type="InterPro" id="IPR011527">
    <property type="entry name" value="ABC1_TM_dom"/>
</dbReference>
<feature type="transmembrane region" description="Helical" evidence="8">
    <location>
        <begin position="158"/>
        <end position="175"/>
    </location>
</feature>
<reference evidence="11 12" key="1">
    <citation type="submission" date="2016-03" db="EMBL/GenBank/DDBJ databases">
        <title>Draft genome sequence of Paenibacillus glacialis DSM 22343.</title>
        <authorList>
            <person name="Shin S.-K."/>
            <person name="Yi H."/>
        </authorList>
    </citation>
    <scope>NUCLEOTIDE SEQUENCE [LARGE SCALE GENOMIC DNA]</scope>
    <source>
        <strain evidence="11 12">DSM 22343</strain>
    </source>
</reference>
<organism evidence="11 12">
    <name type="scientific">Paenibacillus glacialis</name>
    <dbReference type="NCBI Taxonomy" id="494026"/>
    <lineage>
        <taxon>Bacteria</taxon>
        <taxon>Bacillati</taxon>
        <taxon>Bacillota</taxon>
        <taxon>Bacilli</taxon>
        <taxon>Bacillales</taxon>
        <taxon>Paenibacillaceae</taxon>
        <taxon>Paenibacillus</taxon>
    </lineage>
</organism>
<dbReference type="FunFam" id="3.40.50.300:FF:000218">
    <property type="entry name" value="Multidrug ABC transporter ATP-binding protein"/>
    <property type="match status" value="1"/>
</dbReference>
<dbReference type="GO" id="GO:0005886">
    <property type="term" value="C:plasma membrane"/>
    <property type="evidence" value="ECO:0007669"/>
    <property type="project" value="UniProtKB-SubCell"/>
</dbReference>
<dbReference type="STRING" id="494026.PGLA_22820"/>
<dbReference type="PANTHER" id="PTHR43394">
    <property type="entry name" value="ATP-DEPENDENT PERMEASE MDL1, MITOCHONDRIAL"/>
    <property type="match status" value="1"/>
</dbReference>
<evidence type="ECO:0000313" key="12">
    <source>
        <dbReference type="Proteomes" id="UP000076967"/>
    </source>
</evidence>
<protein>
    <recommendedName>
        <fullName evidence="13">ABC transporter ATP-binding protein</fullName>
    </recommendedName>
</protein>
<dbReference type="Proteomes" id="UP000076967">
    <property type="component" value="Unassembled WGS sequence"/>
</dbReference>
<evidence type="ECO:0000256" key="5">
    <source>
        <dbReference type="ARBA" id="ARBA00022840"/>
    </source>
</evidence>
<keyword evidence="5" id="KW-0067">ATP-binding</keyword>
<evidence type="ECO:0000259" key="10">
    <source>
        <dbReference type="PROSITE" id="PS50929"/>
    </source>
</evidence>
<evidence type="ECO:0000256" key="6">
    <source>
        <dbReference type="ARBA" id="ARBA00022989"/>
    </source>
</evidence>
<keyword evidence="7 8" id="KW-0472">Membrane</keyword>
<dbReference type="InterPro" id="IPR017871">
    <property type="entry name" value="ABC_transporter-like_CS"/>
</dbReference>
<dbReference type="InterPro" id="IPR036640">
    <property type="entry name" value="ABC1_TM_sf"/>
</dbReference>
<feature type="transmembrane region" description="Helical" evidence="8">
    <location>
        <begin position="76"/>
        <end position="100"/>
    </location>
</feature>
<dbReference type="Gene3D" id="3.40.50.300">
    <property type="entry name" value="P-loop containing nucleotide triphosphate hydrolases"/>
    <property type="match status" value="1"/>
</dbReference>
<keyword evidence="4" id="KW-0547">Nucleotide-binding</keyword>
<dbReference type="PROSITE" id="PS00211">
    <property type="entry name" value="ABC_TRANSPORTER_1"/>
    <property type="match status" value="1"/>
</dbReference>
<dbReference type="PANTHER" id="PTHR43394:SF1">
    <property type="entry name" value="ATP-BINDING CASSETTE SUB-FAMILY B MEMBER 10, MITOCHONDRIAL"/>
    <property type="match status" value="1"/>
</dbReference>
<feature type="domain" description="ABC transmembrane type-1" evidence="10">
    <location>
        <begin position="43"/>
        <end position="319"/>
    </location>
</feature>
<dbReference type="InterPro" id="IPR003593">
    <property type="entry name" value="AAA+_ATPase"/>
</dbReference>
<gene>
    <name evidence="11" type="ORF">PGLA_22820</name>
</gene>
<evidence type="ECO:0000256" key="8">
    <source>
        <dbReference type="SAM" id="Phobius"/>
    </source>
</evidence>
<dbReference type="InterPro" id="IPR039421">
    <property type="entry name" value="Type_1_exporter"/>
</dbReference>
<dbReference type="PROSITE" id="PS50929">
    <property type="entry name" value="ABC_TM1F"/>
    <property type="match status" value="1"/>
</dbReference>
<dbReference type="AlphaFoldDB" id="A0A168D0H7"/>
<evidence type="ECO:0000256" key="7">
    <source>
        <dbReference type="ARBA" id="ARBA00023136"/>
    </source>
</evidence>
<dbReference type="Pfam" id="PF00664">
    <property type="entry name" value="ABC_membrane"/>
    <property type="match status" value="1"/>
</dbReference>
<evidence type="ECO:0000256" key="4">
    <source>
        <dbReference type="ARBA" id="ARBA00022741"/>
    </source>
</evidence>
<comment type="similarity">
    <text evidence="2">Belongs to the ABC transporter superfamily.</text>
</comment>
<dbReference type="PROSITE" id="PS50893">
    <property type="entry name" value="ABC_TRANSPORTER_2"/>
    <property type="match status" value="1"/>
</dbReference>
<dbReference type="SUPFAM" id="SSF90123">
    <property type="entry name" value="ABC transporter transmembrane region"/>
    <property type="match status" value="1"/>
</dbReference>
<dbReference type="GO" id="GO:0015421">
    <property type="term" value="F:ABC-type oligopeptide transporter activity"/>
    <property type="evidence" value="ECO:0007669"/>
    <property type="project" value="TreeGrafter"/>
</dbReference>
<evidence type="ECO:0000259" key="9">
    <source>
        <dbReference type="PROSITE" id="PS50893"/>
    </source>
</evidence>
<evidence type="ECO:0008006" key="13">
    <source>
        <dbReference type="Google" id="ProtNLM"/>
    </source>
</evidence>
<dbReference type="InterPro" id="IPR027417">
    <property type="entry name" value="P-loop_NTPase"/>
</dbReference>
<sequence length="601" mass="69509">MSIEVGLKKINEETVKRSYVFWPVYKWILSHLRPFLLKVVMFIFCGLVATVIELAIPKLIQHFIDYTLLNKQISQYIKVLGYLFVLVIIMLCFQIGSNILERFIREESSKEVQFKILAQLRRLGIPYFEKTNVGEIISIFNNEVQIFQELFRRCIPDIVKYSIIVIVSVYFMLTIDYRLTLIMIPSFLLYYLLGPYFERKATFYGQQLVENKTRVSDKLYESLSSLRELRAYSAEEWDLARNERYITAWVSNAVAHDLFAFMRGSYRRFTYHLGGIGVFLLGVYLIKNEQLSLGGFVAFLFYYFFTMQKLTAIVTRFTEQKLLVTQIERLYQFMSLSPEVPLKRENTVKRGMIKGDFRLIDLDFQYNADRKILSSITVDLPKGKRTAIVGSSGSGKTTIVKLLSRFYKPTNGSIFLDGKDIMDYSEEDLRESIGYFFQEFYLFGGTIKENILFGRPSATEQEVIDAGKHAYCHEFIMELPDQYNSVIGERGIKLSGGQRQRIAVARLFLKNPSIIILDEATSALDTVSENEVKKSLDMLYKGRTIIAIAHRLSTIRDYDHIIVMDNGRVVETGDYQTLLERKQVLYELVSNEGTDKNGGSS</sequence>
<dbReference type="SMART" id="SM00382">
    <property type="entry name" value="AAA"/>
    <property type="match status" value="1"/>
</dbReference>
<evidence type="ECO:0000256" key="1">
    <source>
        <dbReference type="ARBA" id="ARBA00004651"/>
    </source>
</evidence>
<evidence type="ECO:0000256" key="2">
    <source>
        <dbReference type="ARBA" id="ARBA00005417"/>
    </source>
</evidence>
<keyword evidence="12" id="KW-1185">Reference proteome</keyword>
<comment type="caution">
    <text evidence="11">The sequence shown here is derived from an EMBL/GenBank/DDBJ whole genome shotgun (WGS) entry which is preliminary data.</text>
</comment>
<feature type="transmembrane region" description="Helical" evidence="8">
    <location>
        <begin position="292"/>
        <end position="312"/>
    </location>
</feature>
<dbReference type="CDD" id="cd07346">
    <property type="entry name" value="ABC_6TM_exporters"/>
    <property type="match status" value="1"/>
</dbReference>
<dbReference type="InterPro" id="IPR003439">
    <property type="entry name" value="ABC_transporter-like_ATP-bd"/>
</dbReference>
<name>A0A168D0H7_9BACL</name>
<dbReference type="GO" id="GO:0016887">
    <property type="term" value="F:ATP hydrolysis activity"/>
    <property type="evidence" value="ECO:0007669"/>
    <property type="project" value="InterPro"/>
</dbReference>
<dbReference type="Pfam" id="PF00005">
    <property type="entry name" value="ABC_tran"/>
    <property type="match status" value="1"/>
</dbReference>
<feature type="transmembrane region" description="Helical" evidence="8">
    <location>
        <begin position="35"/>
        <end position="56"/>
    </location>
</feature>
<comment type="subcellular location">
    <subcellularLocation>
        <location evidence="1">Cell membrane</location>
        <topology evidence="1">Multi-pass membrane protein</topology>
    </subcellularLocation>
</comment>
<dbReference type="Gene3D" id="1.20.1560.10">
    <property type="entry name" value="ABC transporter type 1, transmembrane domain"/>
    <property type="match status" value="1"/>
</dbReference>
<evidence type="ECO:0000256" key="3">
    <source>
        <dbReference type="ARBA" id="ARBA00022692"/>
    </source>
</evidence>
<proteinExistence type="inferred from homology"/>
<accession>A0A168D0H7</accession>
<keyword evidence="6 8" id="KW-1133">Transmembrane helix</keyword>
<dbReference type="SUPFAM" id="SSF52540">
    <property type="entry name" value="P-loop containing nucleoside triphosphate hydrolases"/>
    <property type="match status" value="1"/>
</dbReference>
<evidence type="ECO:0000313" key="11">
    <source>
        <dbReference type="EMBL" id="OAB33771.1"/>
    </source>
</evidence>
<feature type="domain" description="ABC transporter" evidence="9">
    <location>
        <begin position="357"/>
        <end position="591"/>
    </location>
</feature>
<keyword evidence="3 8" id="KW-0812">Transmembrane</keyword>
<dbReference type="GO" id="GO:0005524">
    <property type="term" value="F:ATP binding"/>
    <property type="evidence" value="ECO:0007669"/>
    <property type="project" value="UniProtKB-KW"/>
</dbReference>
<feature type="transmembrane region" description="Helical" evidence="8">
    <location>
        <begin position="269"/>
        <end position="286"/>
    </location>
</feature>
<dbReference type="EMBL" id="LVJH01000070">
    <property type="protein sequence ID" value="OAB33771.1"/>
    <property type="molecule type" value="Genomic_DNA"/>
</dbReference>